<evidence type="ECO:0000313" key="7">
    <source>
        <dbReference type="EMBL" id="PZX39963.1"/>
    </source>
</evidence>
<dbReference type="InterPro" id="IPR044550">
    <property type="entry name" value="WzxE"/>
</dbReference>
<feature type="transmembrane region" description="Helical" evidence="6">
    <location>
        <begin position="377"/>
        <end position="399"/>
    </location>
</feature>
<name>A0ABX5PY44_9FLAO</name>
<keyword evidence="3 6" id="KW-0812">Transmembrane</keyword>
<dbReference type="InterPro" id="IPR050833">
    <property type="entry name" value="Poly_Biosynth_Transport"/>
</dbReference>
<sequence length="434" mass="49332">MKRLLHQLNKNVLLKLAGFNSIHVFIKIGTGAIMSWILANFVGAAGMGILGNLRNFMQGLLSFSVLGLENGLVKNTAQFQEDSTALKRTYNTSWVLSFSASIIAAVAIFIFAPWLDEQLIATDVDFSLAFKLIAVSLPFYVVFVFVTSMMQGLEWYKKFITLNIVVSLLVFCFSAYLAFQYNLEGALYALAIVPFLQCFVAVFYWSLQKNVTIRLKELLQFNFDKKTSKQLLKYSVMALVSALLIPLVNILVRDQVRVEVSDEAAGLWEAVVRISGHYMLFVTSLISLYVLPSLSKDASTSNYKKTIMAFYKNILPLVFLGLLGVYLFRDFIIAVLFSEEFEPASALFKWQLLGDFIKVITTVMAFRFIALNDLKRYLIAEVLSILSFYLLALVFIKQYQEEGVVIAYLGNYIFYFLLLLIILRKELFKREVVD</sequence>
<dbReference type="RefSeq" id="WP_015362973.1">
    <property type="nucleotide sequence ID" value="NZ_QKZR01000003.1"/>
</dbReference>
<feature type="transmembrane region" description="Helical" evidence="6">
    <location>
        <begin position="350"/>
        <end position="370"/>
    </location>
</feature>
<evidence type="ECO:0000256" key="1">
    <source>
        <dbReference type="ARBA" id="ARBA00004651"/>
    </source>
</evidence>
<keyword evidence="2" id="KW-1003">Cell membrane</keyword>
<feature type="transmembrane region" description="Helical" evidence="6">
    <location>
        <begin position="314"/>
        <end position="338"/>
    </location>
</feature>
<proteinExistence type="predicted"/>
<reference evidence="7 8" key="1">
    <citation type="submission" date="2018-06" db="EMBL/GenBank/DDBJ databases">
        <title>Genomic Encyclopedia of Archaeal and Bacterial Type Strains, Phase II (KMG-II): from individual species to whole genera.</title>
        <authorList>
            <person name="Goeker M."/>
        </authorList>
    </citation>
    <scope>NUCLEOTIDE SEQUENCE [LARGE SCALE GENOMIC DNA]</scope>
    <source>
        <strain evidence="7 8">DSM 17205</strain>
    </source>
</reference>
<feature type="transmembrane region" description="Helical" evidence="6">
    <location>
        <begin position="126"/>
        <end position="147"/>
    </location>
</feature>
<protein>
    <submittedName>
        <fullName evidence="7">PST family polysaccharide transporter</fullName>
    </submittedName>
</protein>
<dbReference type="InterPro" id="IPR002797">
    <property type="entry name" value="Polysacc_synth"/>
</dbReference>
<dbReference type="EMBL" id="QKZR01000003">
    <property type="protein sequence ID" value="PZX39963.1"/>
    <property type="molecule type" value="Genomic_DNA"/>
</dbReference>
<dbReference type="CDD" id="cd13125">
    <property type="entry name" value="MATE_like_10"/>
    <property type="match status" value="1"/>
</dbReference>
<evidence type="ECO:0000313" key="8">
    <source>
        <dbReference type="Proteomes" id="UP000248584"/>
    </source>
</evidence>
<evidence type="ECO:0000256" key="3">
    <source>
        <dbReference type="ARBA" id="ARBA00022692"/>
    </source>
</evidence>
<feature type="transmembrane region" description="Helical" evidence="6">
    <location>
        <begin position="94"/>
        <end position="114"/>
    </location>
</feature>
<feature type="transmembrane region" description="Helical" evidence="6">
    <location>
        <begin position="56"/>
        <end position="73"/>
    </location>
</feature>
<gene>
    <name evidence="7" type="ORF">LX97_02323</name>
</gene>
<feature type="transmembrane region" description="Helical" evidence="6">
    <location>
        <begin position="231"/>
        <end position="252"/>
    </location>
</feature>
<evidence type="ECO:0000256" key="5">
    <source>
        <dbReference type="ARBA" id="ARBA00023136"/>
    </source>
</evidence>
<comment type="caution">
    <text evidence="7">The sequence shown here is derived from an EMBL/GenBank/DDBJ whole genome shotgun (WGS) entry which is preliminary data.</text>
</comment>
<keyword evidence="5 6" id="KW-0472">Membrane</keyword>
<keyword evidence="8" id="KW-1185">Reference proteome</keyword>
<comment type="subcellular location">
    <subcellularLocation>
        <location evidence="1">Cell membrane</location>
        <topology evidence="1">Multi-pass membrane protein</topology>
    </subcellularLocation>
</comment>
<evidence type="ECO:0000256" key="2">
    <source>
        <dbReference type="ARBA" id="ARBA00022475"/>
    </source>
</evidence>
<feature type="transmembrane region" description="Helical" evidence="6">
    <location>
        <begin position="405"/>
        <end position="423"/>
    </location>
</feature>
<dbReference type="Proteomes" id="UP000248584">
    <property type="component" value="Unassembled WGS sequence"/>
</dbReference>
<evidence type="ECO:0000256" key="4">
    <source>
        <dbReference type="ARBA" id="ARBA00022989"/>
    </source>
</evidence>
<keyword evidence="4 6" id="KW-1133">Transmembrane helix</keyword>
<evidence type="ECO:0000256" key="6">
    <source>
        <dbReference type="SAM" id="Phobius"/>
    </source>
</evidence>
<feature type="transmembrane region" description="Helical" evidence="6">
    <location>
        <begin position="24"/>
        <end position="50"/>
    </location>
</feature>
<dbReference type="PANTHER" id="PTHR30250">
    <property type="entry name" value="PST FAMILY PREDICTED COLANIC ACID TRANSPORTER"/>
    <property type="match status" value="1"/>
</dbReference>
<dbReference type="Pfam" id="PF01943">
    <property type="entry name" value="Polysacc_synt"/>
    <property type="match status" value="1"/>
</dbReference>
<organism evidence="7 8">
    <name type="scientific">Nonlabens dokdonensis</name>
    <dbReference type="NCBI Taxonomy" id="328515"/>
    <lineage>
        <taxon>Bacteria</taxon>
        <taxon>Pseudomonadati</taxon>
        <taxon>Bacteroidota</taxon>
        <taxon>Flavobacteriia</taxon>
        <taxon>Flavobacteriales</taxon>
        <taxon>Flavobacteriaceae</taxon>
        <taxon>Nonlabens</taxon>
    </lineage>
</organism>
<accession>A0ABX5PY44</accession>
<feature type="transmembrane region" description="Helical" evidence="6">
    <location>
        <begin position="159"/>
        <end position="179"/>
    </location>
</feature>
<dbReference type="PANTHER" id="PTHR30250:SF30">
    <property type="entry name" value="LIPID III FLIPPASE"/>
    <property type="match status" value="1"/>
</dbReference>
<feature type="transmembrane region" description="Helical" evidence="6">
    <location>
        <begin position="185"/>
        <end position="207"/>
    </location>
</feature>
<feature type="transmembrane region" description="Helical" evidence="6">
    <location>
        <begin position="272"/>
        <end position="294"/>
    </location>
</feature>